<comment type="caution">
    <text evidence="5">The sequence shown here is derived from an EMBL/GenBank/DDBJ whole genome shotgun (WGS) entry which is preliminary data.</text>
</comment>
<dbReference type="EMBL" id="JAODUP010000882">
    <property type="protein sequence ID" value="KAK2143055.1"/>
    <property type="molecule type" value="Genomic_DNA"/>
</dbReference>
<dbReference type="PANTHER" id="PTHR45721">
    <property type="entry name" value="LAMIN DM0-RELATED"/>
    <property type="match status" value="1"/>
</dbReference>
<organism evidence="5 6">
    <name type="scientific">Paralvinella palmiformis</name>
    <dbReference type="NCBI Taxonomy" id="53620"/>
    <lineage>
        <taxon>Eukaryota</taxon>
        <taxon>Metazoa</taxon>
        <taxon>Spiralia</taxon>
        <taxon>Lophotrochozoa</taxon>
        <taxon>Annelida</taxon>
        <taxon>Polychaeta</taxon>
        <taxon>Sedentaria</taxon>
        <taxon>Canalipalpata</taxon>
        <taxon>Terebellida</taxon>
        <taxon>Terebelliformia</taxon>
        <taxon>Alvinellidae</taxon>
        <taxon>Paralvinella</taxon>
    </lineage>
</organism>
<dbReference type="SMART" id="SM01391">
    <property type="entry name" value="Filament"/>
    <property type="match status" value="1"/>
</dbReference>
<dbReference type="GO" id="GO:0090435">
    <property type="term" value="P:protein localization to nuclear envelope"/>
    <property type="evidence" value="ECO:0007669"/>
    <property type="project" value="TreeGrafter"/>
</dbReference>
<dbReference type="GO" id="GO:0005882">
    <property type="term" value="C:intermediate filament"/>
    <property type="evidence" value="ECO:0007669"/>
    <property type="project" value="UniProtKB-KW"/>
</dbReference>
<dbReference type="Proteomes" id="UP001208570">
    <property type="component" value="Unassembled WGS sequence"/>
</dbReference>
<proteinExistence type="predicted"/>
<evidence type="ECO:0000313" key="5">
    <source>
        <dbReference type="EMBL" id="KAK2143055.1"/>
    </source>
</evidence>
<reference evidence="5" key="1">
    <citation type="journal article" date="2023" name="Mol. Biol. Evol.">
        <title>Third-Generation Sequencing Reveals the Adaptive Role of the Epigenome in Three Deep-Sea Polychaetes.</title>
        <authorList>
            <person name="Perez M."/>
            <person name="Aroh O."/>
            <person name="Sun Y."/>
            <person name="Lan Y."/>
            <person name="Juniper S.K."/>
            <person name="Young C.R."/>
            <person name="Angers B."/>
            <person name="Qian P.Y."/>
        </authorList>
    </citation>
    <scope>NUCLEOTIDE SEQUENCE</scope>
    <source>
        <strain evidence="5">P08H-3</strain>
    </source>
</reference>
<feature type="domain" description="IF rod" evidence="4">
    <location>
        <begin position="44"/>
        <end position="406"/>
    </location>
</feature>
<evidence type="ECO:0000259" key="4">
    <source>
        <dbReference type="SMART" id="SM01391"/>
    </source>
</evidence>
<dbReference type="GO" id="GO:0051664">
    <property type="term" value="P:nuclear pore localization"/>
    <property type="evidence" value="ECO:0007669"/>
    <property type="project" value="TreeGrafter"/>
</dbReference>
<protein>
    <recommendedName>
        <fullName evidence="4">IF rod domain-containing protein</fullName>
    </recommendedName>
</protein>
<dbReference type="GO" id="GO:0007097">
    <property type="term" value="P:nuclear migration"/>
    <property type="evidence" value="ECO:0007669"/>
    <property type="project" value="TreeGrafter"/>
</dbReference>
<evidence type="ECO:0000256" key="1">
    <source>
        <dbReference type="ARBA" id="ARBA00022754"/>
    </source>
</evidence>
<accession>A0AAD9IZA2</accession>
<dbReference type="GO" id="GO:0005652">
    <property type="term" value="C:nuclear lamina"/>
    <property type="evidence" value="ECO:0007669"/>
    <property type="project" value="TreeGrafter"/>
</dbReference>
<dbReference type="Gene3D" id="1.20.5.1160">
    <property type="entry name" value="Vasodilator-stimulated phosphoprotein"/>
    <property type="match status" value="1"/>
</dbReference>
<gene>
    <name evidence="5" type="ORF">LSH36_882g00048</name>
</gene>
<dbReference type="Gene3D" id="1.20.5.170">
    <property type="match status" value="1"/>
</dbReference>
<dbReference type="InterPro" id="IPR039008">
    <property type="entry name" value="IF_rod_dom"/>
</dbReference>
<dbReference type="PANTHER" id="PTHR45721:SF11">
    <property type="entry name" value="LAMIN DM0-RELATED"/>
    <property type="match status" value="1"/>
</dbReference>
<dbReference type="SUPFAM" id="SSF64593">
    <property type="entry name" value="Intermediate filament protein, coiled coil region"/>
    <property type="match status" value="1"/>
</dbReference>
<keyword evidence="2 3" id="KW-0175">Coiled coil</keyword>
<dbReference type="AlphaFoldDB" id="A0AAD9IZA2"/>
<dbReference type="GO" id="GO:0005200">
    <property type="term" value="F:structural constituent of cytoskeleton"/>
    <property type="evidence" value="ECO:0007669"/>
    <property type="project" value="TreeGrafter"/>
</dbReference>
<evidence type="ECO:0000256" key="3">
    <source>
        <dbReference type="SAM" id="Coils"/>
    </source>
</evidence>
<keyword evidence="1" id="KW-0403">Intermediate filament</keyword>
<evidence type="ECO:0000256" key="2">
    <source>
        <dbReference type="ARBA" id="ARBA00023054"/>
    </source>
</evidence>
<dbReference type="GO" id="GO:0006998">
    <property type="term" value="P:nuclear envelope organization"/>
    <property type="evidence" value="ECO:0007669"/>
    <property type="project" value="TreeGrafter"/>
</dbReference>
<name>A0AAD9IZA2_9ANNE</name>
<sequence>MAYNTMRTMSSTTTAHGCPPTTNTYAHCGNDGAPCRDLYSSAFQEKNDLQNLNDRLANYLQKLRGMQQQPNIDPSKYREAMQMLENEMNKMKSGYEDEINRLRRAYDDCCREKGNLALNANQCGANVSDLQNKVTDLQRQLDNALGDNRALADQLANKEKEVADLRACLKGYENELGTIKPDYNRLKRDADDYRRRLESDLKARVDEDCRIKGLLDKCTFDVNNKDEQIRDLQGRLKAANDIIASLEAKIRQLSNNDGQQMNALLQKMREDTAADMRRQQQAADDALNKSLQQLRCQIDTDAQDKDGLLREKSRLQDLVQQLQAKLNDLEGRLTACSNENVQLKADLDRERSCCQQDVRNLEQKLRELQQQLMEKVKECNQARDQQMSLNAEIGNYKMLIDAADTKLTQQPTPPACPPPTYSAIRRPATAIPPATPRMSAYCGSVSPADVLGKCYTNLRDPKPPQQPTRYTCDQYNQKPHGAWGSTRITAEFKPTASMSPYFLDEASDEAKQLNDVEAAALRV</sequence>
<dbReference type="GO" id="GO:0031507">
    <property type="term" value="P:heterochromatin formation"/>
    <property type="evidence" value="ECO:0007669"/>
    <property type="project" value="TreeGrafter"/>
</dbReference>
<dbReference type="Pfam" id="PF00038">
    <property type="entry name" value="Filament"/>
    <property type="match status" value="1"/>
</dbReference>
<keyword evidence="6" id="KW-1185">Reference proteome</keyword>
<evidence type="ECO:0000313" key="6">
    <source>
        <dbReference type="Proteomes" id="UP001208570"/>
    </source>
</evidence>
<feature type="coiled-coil region" evidence="3">
    <location>
        <begin position="305"/>
        <end position="385"/>
    </location>
</feature>
<feature type="coiled-coil region" evidence="3">
    <location>
        <begin position="42"/>
        <end position="256"/>
    </location>
</feature>